<comment type="similarity">
    <text evidence="1 5">Belongs to the iron/ascorbate-dependent oxidoreductase family.</text>
</comment>
<keyword evidence="3 5" id="KW-0560">Oxidoreductase</keyword>
<name>A0A6J5USH0_PRUAR</name>
<evidence type="ECO:0000256" key="1">
    <source>
        <dbReference type="ARBA" id="ARBA00008056"/>
    </source>
</evidence>
<protein>
    <recommendedName>
        <fullName evidence="6">Fe2OG dioxygenase domain-containing protein</fullName>
    </recommendedName>
</protein>
<evidence type="ECO:0000313" key="7">
    <source>
        <dbReference type="EMBL" id="CAB4279499.1"/>
    </source>
</evidence>
<evidence type="ECO:0000256" key="5">
    <source>
        <dbReference type="RuleBase" id="RU003682"/>
    </source>
</evidence>
<evidence type="ECO:0000313" key="10">
    <source>
        <dbReference type="Proteomes" id="UP000507245"/>
    </source>
</evidence>
<dbReference type="InterPro" id="IPR005123">
    <property type="entry name" value="Oxoglu/Fe-dep_dioxygenase_dom"/>
</dbReference>
<organism evidence="7 9">
    <name type="scientific">Prunus armeniaca</name>
    <name type="common">Apricot</name>
    <name type="synonym">Armeniaca vulgaris</name>
    <dbReference type="NCBI Taxonomy" id="36596"/>
    <lineage>
        <taxon>Eukaryota</taxon>
        <taxon>Viridiplantae</taxon>
        <taxon>Streptophyta</taxon>
        <taxon>Embryophyta</taxon>
        <taxon>Tracheophyta</taxon>
        <taxon>Spermatophyta</taxon>
        <taxon>Magnoliopsida</taxon>
        <taxon>eudicotyledons</taxon>
        <taxon>Gunneridae</taxon>
        <taxon>Pentapetalae</taxon>
        <taxon>rosids</taxon>
        <taxon>fabids</taxon>
        <taxon>Rosales</taxon>
        <taxon>Rosaceae</taxon>
        <taxon>Amygdaloideae</taxon>
        <taxon>Amygdaleae</taxon>
        <taxon>Prunus</taxon>
    </lineage>
</organism>
<evidence type="ECO:0000259" key="6">
    <source>
        <dbReference type="PROSITE" id="PS51471"/>
    </source>
</evidence>
<sequence>MTAALNLPIIDLSSPDSLSSATSIRQACIECGFFYLVNHGVEEELLGRVFEESSKLFSLPLEDKLKLARKQHRGYTPLFSENLDPTSTSKGDSKESYYIGPLDDLTRSNLNQWPSGDILPSWRPTMESYYRKVLSTGKRLISLIALALNLDEEFFEKEGALNKPTAVLRLLHYPGQLGSTDEEIYGASAHSDYGMVTLLASNGVPGLQVCREKSKQPRIWEDVLHIDGAFIVNIGDMLERWTNCLFRSTLHRVMPAGQERYSVAFFLDPNEDFVVECLKSCCSEASPPRTCPYKIENSLARERYLRGHILLVSCPLFQYATLET</sequence>
<evidence type="ECO:0000313" key="9">
    <source>
        <dbReference type="Proteomes" id="UP000507222"/>
    </source>
</evidence>
<dbReference type="Proteomes" id="UP000507245">
    <property type="component" value="Unassembled WGS sequence"/>
</dbReference>
<dbReference type="PANTHER" id="PTHR10209:SF590">
    <property type="entry name" value="2-OXOGLUTARATE (2OG) AND FE(II)-DEPENDENT OXYGENASE SUPERFAMILY PROTEIN"/>
    <property type="match status" value="1"/>
</dbReference>
<keyword evidence="2 5" id="KW-0479">Metal-binding</keyword>
<dbReference type="OrthoDB" id="288590at2759"/>
<evidence type="ECO:0000256" key="3">
    <source>
        <dbReference type="ARBA" id="ARBA00023002"/>
    </source>
</evidence>
<dbReference type="Gene3D" id="2.60.120.330">
    <property type="entry name" value="B-lactam Antibiotic, Isopenicillin N Synthase, Chain"/>
    <property type="match status" value="1"/>
</dbReference>
<evidence type="ECO:0000256" key="2">
    <source>
        <dbReference type="ARBA" id="ARBA00022723"/>
    </source>
</evidence>
<dbReference type="InterPro" id="IPR027443">
    <property type="entry name" value="IPNS-like_sf"/>
</dbReference>
<gene>
    <name evidence="7" type="ORF">CURHAP_LOCUS31779</name>
    <name evidence="8" type="ORF">ORAREDHAP_LOCUS31397</name>
</gene>
<proteinExistence type="inferred from homology"/>
<reference evidence="10" key="1">
    <citation type="journal article" date="2020" name="Genome Biol.">
        <title>Gamete binning: chromosome-level and haplotype-resolved genome assembly enabled by high-throughput single-cell sequencing of gamete genomes.</title>
        <authorList>
            <person name="Campoy J.A."/>
            <person name="Sun H."/>
            <person name="Goel M."/>
            <person name="Jiao W.-B."/>
            <person name="Folz-Donahue K."/>
            <person name="Wang N."/>
            <person name="Rubio M."/>
            <person name="Liu C."/>
            <person name="Kukat C."/>
            <person name="Ruiz D."/>
            <person name="Huettel B."/>
            <person name="Schneeberger K."/>
        </authorList>
    </citation>
    <scope>NUCLEOTIDE SEQUENCE [LARGE SCALE GENOMIC DNA]</scope>
    <source>
        <strain evidence="10">cv. Rojo Pasion</strain>
    </source>
</reference>
<keyword evidence="4 5" id="KW-0408">Iron</keyword>
<dbReference type="InterPro" id="IPR026992">
    <property type="entry name" value="DIOX_N"/>
</dbReference>
<dbReference type="SUPFAM" id="SSF51197">
    <property type="entry name" value="Clavaminate synthase-like"/>
    <property type="match status" value="1"/>
</dbReference>
<dbReference type="Proteomes" id="UP000507222">
    <property type="component" value="Unassembled WGS sequence"/>
</dbReference>
<dbReference type="EMBL" id="CAEKDK010000005">
    <property type="protein sequence ID" value="CAB4279499.1"/>
    <property type="molecule type" value="Genomic_DNA"/>
</dbReference>
<dbReference type="AlphaFoldDB" id="A0A6J5USH0"/>
<dbReference type="GO" id="GO:0046872">
    <property type="term" value="F:metal ion binding"/>
    <property type="evidence" value="ECO:0007669"/>
    <property type="project" value="UniProtKB-KW"/>
</dbReference>
<feature type="domain" description="Fe2OG dioxygenase" evidence="6">
    <location>
        <begin position="163"/>
        <end position="269"/>
    </location>
</feature>
<dbReference type="PRINTS" id="PR00682">
    <property type="entry name" value="IPNSYNTHASE"/>
</dbReference>
<evidence type="ECO:0000313" key="8">
    <source>
        <dbReference type="EMBL" id="CAB4309960.1"/>
    </source>
</evidence>
<dbReference type="EMBL" id="CAEKKB010000005">
    <property type="protein sequence ID" value="CAB4309960.1"/>
    <property type="molecule type" value="Genomic_DNA"/>
</dbReference>
<keyword evidence="10" id="KW-1185">Reference proteome</keyword>
<evidence type="ECO:0000256" key="4">
    <source>
        <dbReference type="ARBA" id="ARBA00023004"/>
    </source>
</evidence>
<dbReference type="PROSITE" id="PS51471">
    <property type="entry name" value="FE2OG_OXY"/>
    <property type="match status" value="1"/>
</dbReference>
<dbReference type="InterPro" id="IPR044861">
    <property type="entry name" value="IPNS-like_FE2OG_OXY"/>
</dbReference>
<dbReference type="Pfam" id="PF03171">
    <property type="entry name" value="2OG-FeII_Oxy"/>
    <property type="match status" value="1"/>
</dbReference>
<dbReference type="PANTHER" id="PTHR10209">
    <property type="entry name" value="OXIDOREDUCTASE, 2OG-FE II OXYGENASE FAMILY PROTEIN"/>
    <property type="match status" value="1"/>
</dbReference>
<reference evidence="7 9" key="2">
    <citation type="submission" date="2020-05" db="EMBL/GenBank/DDBJ databases">
        <authorList>
            <person name="Campoy J."/>
            <person name="Schneeberger K."/>
            <person name="Spophaly S."/>
        </authorList>
    </citation>
    <scope>NUCLEOTIDE SEQUENCE [LARGE SCALE GENOMIC DNA]</scope>
    <source>
        <strain evidence="7">PruArmRojPasFocal</strain>
    </source>
</reference>
<dbReference type="FunFam" id="2.60.120.330:FF:000006">
    <property type="entry name" value="2-oxoglutarate-Fe(II) type oxidoreductase hxnY"/>
    <property type="match status" value="1"/>
</dbReference>
<accession>A0A6J5USH0</accession>
<dbReference type="Pfam" id="PF14226">
    <property type="entry name" value="DIOX_N"/>
    <property type="match status" value="1"/>
</dbReference>
<dbReference type="GO" id="GO:0051213">
    <property type="term" value="F:dioxygenase activity"/>
    <property type="evidence" value="ECO:0007669"/>
    <property type="project" value="UniProtKB-ARBA"/>
</dbReference>